<keyword evidence="4" id="KW-1185">Reference proteome</keyword>
<accession>A0A3P1BA37</accession>
<feature type="domain" description="Flavodoxin-like fold" evidence="2">
    <location>
        <begin position="3"/>
        <end position="169"/>
    </location>
</feature>
<dbReference type="Proteomes" id="UP000271925">
    <property type="component" value="Unassembled WGS sequence"/>
</dbReference>
<evidence type="ECO:0000313" key="4">
    <source>
        <dbReference type="Proteomes" id="UP000271925"/>
    </source>
</evidence>
<dbReference type="GO" id="GO:0003955">
    <property type="term" value="F:NAD(P)H dehydrogenase (quinone) activity"/>
    <property type="evidence" value="ECO:0007669"/>
    <property type="project" value="TreeGrafter"/>
</dbReference>
<keyword evidence="1" id="KW-0560">Oxidoreductase</keyword>
<evidence type="ECO:0000256" key="1">
    <source>
        <dbReference type="ARBA" id="ARBA00023002"/>
    </source>
</evidence>
<evidence type="ECO:0000259" key="2">
    <source>
        <dbReference type="Pfam" id="PF02525"/>
    </source>
</evidence>
<dbReference type="OrthoDB" id="652200at2"/>
<organism evidence="3 4">
    <name type="scientific">Larkinella rosea</name>
    <dbReference type="NCBI Taxonomy" id="2025312"/>
    <lineage>
        <taxon>Bacteria</taxon>
        <taxon>Pseudomonadati</taxon>
        <taxon>Bacteroidota</taxon>
        <taxon>Cytophagia</taxon>
        <taxon>Cytophagales</taxon>
        <taxon>Spirosomataceae</taxon>
        <taxon>Larkinella</taxon>
    </lineage>
</organism>
<proteinExistence type="predicted"/>
<dbReference type="InterPro" id="IPR046980">
    <property type="entry name" value="KefG/KefF"/>
</dbReference>
<dbReference type="InterPro" id="IPR003680">
    <property type="entry name" value="Flavodoxin_fold"/>
</dbReference>
<evidence type="ECO:0000313" key="3">
    <source>
        <dbReference type="EMBL" id="RRA97947.1"/>
    </source>
</evidence>
<dbReference type="SUPFAM" id="SSF52218">
    <property type="entry name" value="Flavoproteins"/>
    <property type="match status" value="1"/>
</dbReference>
<dbReference type="AlphaFoldDB" id="A0A3P1BA37"/>
<gene>
    <name evidence="3" type="ORF">EHT25_30180</name>
</gene>
<sequence>MSSVLILFAHPALEKSRTNRLLLKACQSVEGVTVNDLYEEYPDFDIDVDREQELLLAHDIIILHHPFYWYSSPAMVKQWQDLVLEHGWAYGREGNALVGKKMLNVITTGGPRRAYEEEGYNRFTLRQFLAPFDQTAFLCKMIYLPPFAIHGTHRLTEPEMRQYASQYKSLLTMLTTDQIDIEDARTRQYMNEFIID</sequence>
<dbReference type="EMBL" id="RQJO01000016">
    <property type="protein sequence ID" value="RRA97947.1"/>
    <property type="molecule type" value="Genomic_DNA"/>
</dbReference>
<dbReference type="PANTHER" id="PTHR47307:SF1">
    <property type="entry name" value="GLUTATHIONE-REGULATED POTASSIUM-EFFLUX SYSTEM ANCILLARY PROTEIN KEFG"/>
    <property type="match status" value="1"/>
</dbReference>
<dbReference type="PANTHER" id="PTHR47307">
    <property type="entry name" value="GLUTATHIONE-REGULATED POTASSIUM-EFFLUX SYSTEM ANCILLARY PROTEIN KEFG"/>
    <property type="match status" value="1"/>
</dbReference>
<dbReference type="Gene3D" id="3.40.50.360">
    <property type="match status" value="1"/>
</dbReference>
<dbReference type="GO" id="GO:0010181">
    <property type="term" value="F:FMN binding"/>
    <property type="evidence" value="ECO:0007669"/>
    <property type="project" value="TreeGrafter"/>
</dbReference>
<reference evidence="3 4" key="1">
    <citation type="submission" date="2018-11" db="EMBL/GenBank/DDBJ databases">
        <authorList>
            <person name="Zhou Z."/>
            <person name="Wang G."/>
        </authorList>
    </citation>
    <scope>NUCLEOTIDE SEQUENCE [LARGE SCALE GENOMIC DNA]</scope>
    <source>
        <strain evidence="3 4">KCTC52004</strain>
    </source>
</reference>
<name>A0A3P1BA37_9BACT</name>
<dbReference type="Pfam" id="PF02525">
    <property type="entry name" value="Flavodoxin_2"/>
    <property type="match status" value="1"/>
</dbReference>
<dbReference type="RefSeq" id="WP_124879186.1">
    <property type="nucleotide sequence ID" value="NZ_RQJO01000016.1"/>
</dbReference>
<protein>
    <submittedName>
        <fullName evidence="3">NAD(P)H oxidoreductase</fullName>
    </submittedName>
</protein>
<comment type="caution">
    <text evidence="3">The sequence shown here is derived from an EMBL/GenBank/DDBJ whole genome shotgun (WGS) entry which is preliminary data.</text>
</comment>
<dbReference type="InterPro" id="IPR029039">
    <property type="entry name" value="Flavoprotein-like_sf"/>
</dbReference>
<dbReference type="GO" id="GO:0009055">
    <property type="term" value="F:electron transfer activity"/>
    <property type="evidence" value="ECO:0007669"/>
    <property type="project" value="TreeGrafter"/>
</dbReference>